<dbReference type="RefSeq" id="WP_105350317.1">
    <property type="nucleotide sequence ID" value="NZ_PUIA01000016.1"/>
</dbReference>
<protein>
    <submittedName>
        <fullName evidence="2">Uncharacterized protein</fullName>
    </submittedName>
</protein>
<feature type="region of interest" description="Disordered" evidence="1">
    <location>
        <begin position="1"/>
        <end position="42"/>
    </location>
</feature>
<comment type="caution">
    <text evidence="2">The sequence shown here is derived from an EMBL/GenBank/DDBJ whole genome shotgun (WGS) entry which is preliminary data.</text>
</comment>
<dbReference type="OrthoDB" id="2989328at2"/>
<organism evidence="2 3">
    <name type="scientific">Blastopirellula marina</name>
    <dbReference type="NCBI Taxonomy" id="124"/>
    <lineage>
        <taxon>Bacteria</taxon>
        <taxon>Pseudomonadati</taxon>
        <taxon>Planctomycetota</taxon>
        <taxon>Planctomycetia</taxon>
        <taxon>Pirellulales</taxon>
        <taxon>Pirellulaceae</taxon>
        <taxon>Blastopirellula</taxon>
    </lineage>
</organism>
<reference evidence="2 3" key="1">
    <citation type="submission" date="2018-02" db="EMBL/GenBank/DDBJ databases">
        <title>Comparative genomes isolates from brazilian mangrove.</title>
        <authorList>
            <person name="Araujo J.E."/>
            <person name="Taketani R.G."/>
            <person name="Silva M.C.P."/>
            <person name="Loureco M.V."/>
            <person name="Andreote F.D."/>
        </authorList>
    </citation>
    <scope>NUCLEOTIDE SEQUENCE [LARGE SCALE GENOMIC DNA]</scope>
    <source>
        <strain evidence="2 3">HEX-2 MGV</strain>
    </source>
</reference>
<sequence>MARMSHRGITHTKVAKTKVASRDFRLPTQASRRRGGESGRTAECGGYFVPPEDWHEPTGNTGSNYKFIYQDAGEGFRHILTEDEIRSRLAELPSWMIEGLEVVQLSRLTKKKLSFPCYGMQWGAAIYLYPMDESLIEYFPHPPRPEQVVEAKMFGAIWEQDEDGFWRLEWSEDTIRDFYLNNVLIHELGHLLDTRNNNYLARERYAEWFAIEYGYRPTRRKQMAEQAAKKVTRRHHHT</sequence>
<dbReference type="AlphaFoldDB" id="A0A2S8G3U0"/>
<feature type="compositionally biased region" description="Basic residues" evidence="1">
    <location>
        <begin position="1"/>
        <end position="16"/>
    </location>
</feature>
<name>A0A2S8G3U0_9BACT</name>
<proteinExistence type="predicted"/>
<dbReference type="SUPFAM" id="SSF55486">
    <property type="entry name" value="Metalloproteases ('zincins'), catalytic domain"/>
    <property type="match status" value="1"/>
</dbReference>
<evidence type="ECO:0000256" key="1">
    <source>
        <dbReference type="SAM" id="MobiDB-lite"/>
    </source>
</evidence>
<dbReference type="Proteomes" id="UP000240009">
    <property type="component" value="Unassembled WGS sequence"/>
</dbReference>
<accession>A0A2S8G3U0</accession>
<gene>
    <name evidence="2" type="ORF">C5Y96_04440</name>
</gene>
<evidence type="ECO:0000313" key="3">
    <source>
        <dbReference type="Proteomes" id="UP000240009"/>
    </source>
</evidence>
<dbReference type="EMBL" id="PUIA01000016">
    <property type="protein sequence ID" value="PQO39116.1"/>
    <property type="molecule type" value="Genomic_DNA"/>
</dbReference>
<evidence type="ECO:0000313" key="2">
    <source>
        <dbReference type="EMBL" id="PQO39116.1"/>
    </source>
</evidence>